<protein>
    <submittedName>
        <fullName evidence="1">Uncharacterized protein</fullName>
    </submittedName>
</protein>
<comment type="caution">
    <text evidence="1">The sequence shown here is derived from an EMBL/GenBank/DDBJ whole genome shotgun (WGS) entry which is preliminary data.</text>
</comment>
<dbReference type="EMBL" id="CABR01000155">
    <property type="protein sequence ID" value="CBI11642.1"/>
    <property type="molecule type" value="Genomic_DNA"/>
</dbReference>
<evidence type="ECO:0000313" key="1">
    <source>
        <dbReference type="EMBL" id="CBI11642.1"/>
    </source>
</evidence>
<organism evidence="1">
    <name type="scientific">mine drainage metagenome</name>
    <dbReference type="NCBI Taxonomy" id="410659"/>
    <lineage>
        <taxon>unclassified sequences</taxon>
        <taxon>metagenomes</taxon>
        <taxon>ecological metagenomes</taxon>
    </lineage>
</organism>
<gene>
    <name evidence="1" type="ORF">CARN7_2479</name>
</gene>
<dbReference type="AlphaFoldDB" id="E6QWL9"/>
<reference evidence="1" key="1">
    <citation type="submission" date="2009-10" db="EMBL/GenBank/DDBJ databases">
        <title>Diversity of trophic interactions inside an arsenic-rich microbial ecosystem.</title>
        <authorList>
            <person name="Bertin P.N."/>
            <person name="Heinrich-Salmeron A."/>
            <person name="Pelletier E."/>
            <person name="Goulhen-Chollet F."/>
            <person name="Arsene-Ploetze F."/>
            <person name="Gallien S."/>
            <person name="Calteau A."/>
            <person name="Vallenet D."/>
            <person name="Casiot C."/>
            <person name="Chane-Woon-Ming B."/>
            <person name="Giloteaux L."/>
            <person name="Barakat M."/>
            <person name="Bonnefoy V."/>
            <person name="Bruneel O."/>
            <person name="Chandler M."/>
            <person name="Cleiss J."/>
            <person name="Duran R."/>
            <person name="Elbaz-Poulichet F."/>
            <person name="Fonknechten N."/>
            <person name="Lauga B."/>
            <person name="Mornico D."/>
            <person name="Ortet P."/>
            <person name="Schaeffer C."/>
            <person name="Siguier P."/>
            <person name="Alexander Thil Smith A."/>
            <person name="Van Dorsselaer A."/>
            <person name="Weissenbach J."/>
            <person name="Medigue C."/>
            <person name="Le Paslier D."/>
        </authorList>
    </citation>
    <scope>NUCLEOTIDE SEQUENCE</scope>
</reference>
<proteinExistence type="predicted"/>
<name>E6QWL9_9ZZZZ</name>
<sequence length="52" mass="5865">MFRATKLITFGRVNHSGGWLTSLIFDGQTARVFLWARSSVEMLTPDCFAAAW</sequence>
<accession>E6QWL9</accession>